<dbReference type="PANTHER" id="PTHR38926">
    <property type="entry name" value="F-BOX DOMAIN CONTAINING PROTEIN, EXPRESSED"/>
    <property type="match status" value="1"/>
</dbReference>
<dbReference type="SMART" id="SM00367">
    <property type="entry name" value="LRR_CC"/>
    <property type="match status" value="3"/>
</dbReference>
<dbReference type="EMBL" id="CM008051">
    <property type="protein sequence ID" value="PAN33997.1"/>
    <property type="molecule type" value="Genomic_DNA"/>
</dbReference>
<dbReference type="AlphaFoldDB" id="A0A2S3I0Y2"/>
<evidence type="ECO:0000313" key="3">
    <source>
        <dbReference type="EMBL" id="PAN33997.1"/>
    </source>
</evidence>
<feature type="domain" description="F-box" evidence="2">
    <location>
        <begin position="31"/>
        <end position="78"/>
    </location>
</feature>
<dbReference type="Proteomes" id="UP000243499">
    <property type="component" value="Chromosome 6"/>
</dbReference>
<dbReference type="Gene3D" id="1.20.1280.50">
    <property type="match status" value="1"/>
</dbReference>
<proteinExistence type="predicted"/>
<accession>A0A2S3I0Y2</accession>
<dbReference type="InterPro" id="IPR032675">
    <property type="entry name" value="LRR_dom_sf"/>
</dbReference>
<dbReference type="InterPro" id="IPR001810">
    <property type="entry name" value="F-box_dom"/>
</dbReference>
<dbReference type="PROSITE" id="PS50181">
    <property type="entry name" value="FBOX"/>
    <property type="match status" value="1"/>
</dbReference>
<name>A0A2S3I0Y2_9POAL</name>
<dbReference type="FunFam" id="1.20.1280.50:FF:000037">
    <property type="entry name" value="F-box protein SKIP19"/>
    <property type="match status" value="1"/>
</dbReference>
<reference evidence="3" key="1">
    <citation type="submission" date="2018-04" db="EMBL/GenBank/DDBJ databases">
        <title>WGS assembly of Panicum hallii.</title>
        <authorList>
            <person name="Lovell J."/>
            <person name="Jenkins J."/>
            <person name="Lowry D."/>
            <person name="Mamidi S."/>
            <person name="Sreedasyam A."/>
            <person name="Weng X."/>
            <person name="Barry K."/>
            <person name="Bonette J."/>
            <person name="Campitelli B."/>
            <person name="Daum C."/>
            <person name="Gordon S."/>
            <person name="Gould B."/>
            <person name="Lipzen A."/>
            <person name="Macqueen A."/>
            <person name="Palacio-Mejia J."/>
            <person name="Plott C."/>
            <person name="Shakirov E."/>
            <person name="Shu S."/>
            <person name="Yoshinaga Y."/>
            <person name="Zane M."/>
            <person name="Rokhsar D."/>
            <person name="Grimwood J."/>
            <person name="Schmutz J."/>
            <person name="Juenger T."/>
        </authorList>
    </citation>
    <scope>NUCLEOTIDE SEQUENCE [LARGE SCALE GENOMIC DNA]</scope>
    <source>
        <strain evidence="3">FIL2</strain>
    </source>
</reference>
<sequence length="315" mass="34842">MMMASPVRRRRCGEGMDDAPPIGTGDWPVPARDWSELPLDALVSVFVKLGAIEILMGAGLVCRSWLQAAELPELWRSVVMACHKVVDNIVDVDDDTVRASPVEPKINRDVLCAMARVAVDRSRGQLEVFVAMRFVTDQLLEYIGNRSPALKTVSLISCAGVSNQGFTQLINKCPMLEDLLLALCHRIGGRDVYEAAGRACPRLRRFRLCKRMLVSLLAEKPGEALGFAAMHELRTLVLIGSDVTNAELASVIDCCPRLESLDLMDCFNIVADDVLRARCAGIKSLMLPPRRREVDVDDEYESLSLRDCDFGSDSY</sequence>
<feature type="region of interest" description="Disordered" evidence="1">
    <location>
        <begin position="1"/>
        <end position="25"/>
    </location>
</feature>
<dbReference type="Gramene" id="PAN33997">
    <property type="protein sequence ID" value="PAN33997"/>
    <property type="gene ID" value="PAHAL_6G062700"/>
</dbReference>
<dbReference type="InterPro" id="IPR006553">
    <property type="entry name" value="Leu-rich_rpt_Cys-con_subtyp"/>
</dbReference>
<dbReference type="SUPFAM" id="SSF81383">
    <property type="entry name" value="F-box domain"/>
    <property type="match status" value="1"/>
</dbReference>
<evidence type="ECO:0000256" key="1">
    <source>
        <dbReference type="SAM" id="MobiDB-lite"/>
    </source>
</evidence>
<dbReference type="PANTHER" id="PTHR38926:SF71">
    <property type="entry name" value="OS08G0194350 PROTEIN"/>
    <property type="match status" value="1"/>
</dbReference>
<dbReference type="InterPro" id="IPR036047">
    <property type="entry name" value="F-box-like_dom_sf"/>
</dbReference>
<dbReference type="Pfam" id="PF12937">
    <property type="entry name" value="F-box-like"/>
    <property type="match status" value="1"/>
</dbReference>
<dbReference type="Gene3D" id="3.80.10.10">
    <property type="entry name" value="Ribonuclease Inhibitor"/>
    <property type="match status" value="1"/>
</dbReference>
<dbReference type="SUPFAM" id="SSF52047">
    <property type="entry name" value="RNI-like"/>
    <property type="match status" value="1"/>
</dbReference>
<gene>
    <name evidence="3" type="ORF">PAHAL_6G062700</name>
</gene>
<organism evidence="3">
    <name type="scientific">Panicum hallii</name>
    <dbReference type="NCBI Taxonomy" id="206008"/>
    <lineage>
        <taxon>Eukaryota</taxon>
        <taxon>Viridiplantae</taxon>
        <taxon>Streptophyta</taxon>
        <taxon>Embryophyta</taxon>
        <taxon>Tracheophyta</taxon>
        <taxon>Spermatophyta</taxon>
        <taxon>Magnoliopsida</taxon>
        <taxon>Liliopsida</taxon>
        <taxon>Poales</taxon>
        <taxon>Poaceae</taxon>
        <taxon>PACMAD clade</taxon>
        <taxon>Panicoideae</taxon>
        <taxon>Panicodae</taxon>
        <taxon>Paniceae</taxon>
        <taxon>Panicinae</taxon>
        <taxon>Panicum</taxon>
        <taxon>Panicum sect. Panicum</taxon>
    </lineage>
</organism>
<evidence type="ECO:0000259" key="2">
    <source>
        <dbReference type="PROSITE" id="PS50181"/>
    </source>
</evidence>
<protein>
    <recommendedName>
        <fullName evidence="2">F-box domain-containing protein</fullName>
    </recommendedName>
</protein>